<gene>
    <name evidence="1" type="ORF">POPTR_005G145702v4</name>
</gene>
<proteinExistence type="predicted"/>
<organism evidence="1 2">
    <name type="scientific">Populus trichocarpa</name>
    <name type="common">Western balsam poplar</name>
    <name type="synonym">Populus balsamifera subsp. trichocarpa</name>
    <dbReference type="NCBI Taxonomy" id="3694"/>
    <lineage>
        <taxon>Eukaryota</taxon>
        <taxon>Viridiplantae</taxon>
        <taxon>Streptophyta</taxon>
        <taxon>Embryophyta</taxon>
        <taxon>Tracheophyta</taxon>
        <taxon>Spermatophyta</taxon>
        <taxon>Magnoliopsida</taxon>
        <taxon>eudicotyledons</taxon>
        <taxon>Gunneridae</taxon>
        <taxon>Pentapetalae</taxon>
        <taxon>rosids</taxon>
        <taxon>fabids</taxon>
        <taxon>Malpighiales</taxon>
        <taxon>Salicaceae</taxon>
        <taxon>Saliceae</taxon>
        <taxon>Populus</taxon>
    </lineage>
</organism>
<name>A0ACC0SZV5_POPTR</name>
<accession>A0ACC0SZV5</accession>
<evidence type="ECO:0000313" key="1">
    <source>
        <dbReference type="EMBL" id="KAI9394822.1"/>
    </source>
</evidence>
<evidence type="ECO:0000313" key="2">
    <source>
        <dbReference type="Proteomes" id="UP000006729"/>
    </source>
</evidence>
<comment type="caution">
    <text evidence="1">The sequence shown here is derived from an EMBL/GenBank/DDBJ whole genome shotgun (WGS) entry which is preliminary data.</text>
</comment>
<dbReference type="EMBL" id="CM009294">
    <property type="protein sequence ID" value="KAI9394822.1"/>
    <property type="molecule type" value="Genomic_DNA"/>
</dbReference>
<sequence>MAPSHQISMPLTNLVGCYFGVVLPNSFIGFLQSWEVGLNLVQESLANEHDSSAFSLFFKIARTSINHTDPEVNNHQAKTLVSTTVTPSTTNTNSNRSSTFQG</sequence>
<keyword evidence="2" id="KW-1185">Reference proteome</keyword>
<dbReference type="Proteomes" id="UP000006729">
    <property type="component" value="Chromosome 5"/>
</dbReference>
<reference evidence="1 2" key="1">
    <citation type="journal article" date="2006" name="Science">
        <title>The genome of black cottonwood, Populus trichocarpa (Torr. &amp; Gray).</title>
        <authorList>
            <person name="Tuskan G.A."/>
            <person name="Difazio S."/>
            <person name="Jansson S."/>
            <person name="Bohlmann J."/>
            <person name="Grigoriev I."/>
            <person name="Hellsten U."/>
            <person name="Putnam N."/>
            <person name="Ralph S."/>
            <person name="Rombauts S."/>
            <person name="Salamov A."/>
            <person name="Schein J."/>
            <person name="Sterck L."/>
            <person name="Aerts A."/>
            <person name="Bhalerao R.R."/>
            <person name="Bhalerao R.P."/>
            <person name="Blaudez D."/>
            <person name="Boerjan W."/>
            <person name="Brun A."/>
            <person name="Brunner A."/>
            <person name="Busov V."/>
            <person name="Campbell M."/>
            <person name="Carlson J."/>
            <person name="Chalot M."/>
            <person name="Chapman J."/>
            <person name="Chen G.L."/>
            <person name="Cooper D."/>
            <person name="Coutinho P.M."/>
            <person name="Couturier J."/>
            <person name="Covert S."/>
            <person name="Cronk Q."/>
            <person name="Cunningham R."/>
            <person name="Davis J."/>
            <person name="Degroeve S."/>
            <person name="Dejardin A."/>
            <person name="Depamphilis C."/>
            <person name="Detter J."/>
            <person name="Dirks B."/>
            <person name="Dubchak I."/>
            <person name="Duplessis S."/>
            <person name="Ehlting J."/>
            <person name="Ellis B."/>
            <person name="Gendler K."/>
            <person name="Goodstein D."/>
            <person name="Gribskov M."/>
            <person name="Grimwood J."/>
            <person name="Groover A."/>
            <person name="Gunter L."/>
            <person name="Hamberger B."/>
            <person name="Heinze B."/>
            <person name="Helariutta Y."/>
            <person name="Henrissat B."/>
            <person name="Holligan D."/>
            <person name="Holt R."/>
            <person name="Huang W."/>
            <person name="Islam-Faridi N."/>
            <person name="Jones S."/>
            <person name="Jones-Rhoades M."/>
            <person name="Jorgensen R."/>
            <person name="Joshi C."/>
            <person name="Kangasjarvi J."/>
            <person name="Karlsson J."/>
            <person name="Kelleher C."/>
            <person name="Kirkpatrick R."/>
            <person name="Kirst M."/>
            <person name="Kohler A."/>
            <person name="Kalluri U."/>
            <person name="Larimer F."/>
            <person name="Leebens-Mack J."/>
            <person name="Leple J.C."/>
            <person name="Locascio P."/>
            <person name="Lou Y."/>
            <person name="Lucas S."/>
            <person name="Martin F."/>
            <person name="Montanini B."/>
            <person name="Napoli C."/>
            <person name="Nelson D.R."/>
            <person name="Nelson C."/>
            <person name="Nieminen K."/>
            <person name="Nilsson O."/>
            <person name="Pereda V."/>
            <person name="Peter G."/>
            <person name="Philippe R."/>
            <person name="Pilate G."/>
            <person name="Poliakov A."/>
            <person name="Razumovskaya J."/>
            <person name="Richardson P."/>
            <person name="Rinaldi C."/>
            <person name="Ritland K."/>
            <person name="Rouze P."/>
            <person name="Ryaboy D."/>
            <person name="Schmutz J."/>
            <person name="Schrader J."/>
            <person name="Segerman B."/>
            <person name="Shin H."/>
            <person name="Siddiqui A."/>
            <person name="Sterky F."/>
            <person name="Terry A."/>
            <person name="Tsai C.J."/>
            <person name="Uberbacher E."/>
            <person name="Unneberg P."/>
            <person name="Vahala J."/>
            <person name="Wall K."/>
            <person name="Wessler S."/>
            <person name="Yang G."/>
            <person name="Yin T."/>
            <person name="Douglas C."/>
            <person name="Marra M."/>
            <person name="Sandberg G."/>
            <person name="Van de Peer Y."/>
            <person name="Rokhsar D."/>
        </authorList>
    </citation>
    <scope>NUCLEOTIDE SEQUENCE [LARGE SCALE GENOMIC DNA]</scope>
    <source>
        <strain evidence="2">cv. Nisqually</strain>
    </source>
</reference>
<protein>
    <submittedName>
        <fullName evidence="1">Uncharacterized protein</fullName>
    </submittedName>
</protein>